<dbReference type="EMBL" id="UINC01001333">
    <property type="protein sequence ID" value="SUZ77887.1"/>
    <property type="molecule type" value="Genomic_DNA"/>
</dbReference>
<dbReference type="Gene3D" id="3.30.1330.40">
    <property type="entry name" value="RutC-like"/>
    <property type="match status" value="1"/>
</dbReference>
<accession>A0A381QIH2</accession>
<dbReference type="InterPro" id="IPR006175">
    <property type="entry name" value="YjgF/YER057c/UK114"/>
</dbReference>
<organism evidence="2">
    <name type="scientific">marine metagenome</name>
    <dbReference type="NCBI Taxonomy" id="408172"/>
    <lineage>
        <taxon>unclassified sequences</taxon>
        <taxon>metagenomes</taxon>
        <taxon>ecological metagenomes</taxon>
    </lineage>
</organism>
<dbReference type="GO" id="GO:0019239">
    <property type="term" value="F:deaminase activity"/>
    <property type="evidence" value="ECO:0007669"/>
    <property type="project" value="TreeGrafter"/>
</dbReference>
<evidence type="ECO:0000313" key="2">
    <source>
        <dbReference type="EMBL" id="SUZ77887.1"/>
    </source>
</evidence>
<dbReference type="SUPFAM" id="SSF55298">
    <property type="entry name" value="YjgF-like"/>
    <property type="match status" value="1"/>
</dbReference>
<dbReference type="GO" id="GO:0005829">
    <property type="term" value="C:cytosol"/>
    <property type="evidence" value="ECO:0007669"/>
    <property type="project" value="TreeGrafter"/>
</dbReference>
<protein>
    <submittedName>
        <fullName evidence="2">Uncharacterized protein</fullName>
    </submittedName>
</protein>
<dbReference type="AlphaFoldDB" id="A0A381QIH2"/>
<gene>
    <name evidence="2" type="ORF">METZ01_LOCUS30741</name>
</gene>
<evidence type="ECO:0000256" key="1">
    <source>
        <dbReference type="ARBA" id="ARBA00010552"/>
    </source>
</evidence>
<dbReference type="PANTHER" id="PTHR11803">
    <property type="entry name" value="2-IMINOBUTANOATE/2-IMINOPROPANOATE DEAMINASE RIDA"/>
    <property type="match status" value="1"/>
</dbReference>
<proteinExistence type="inferred from homology"/>
<reference evidence="2" key="1">
    <citation type="submission" date="2018-05" db="EMBL/GenBank/DDBJ databases">
        <authorList>
            <person name="Lanie J.A."/>
            <person name="Ng W.-L."/>
            <person name="Kazmierczak K.M."/>
            <person name="Andrzejewski T.M."/>
            <person name="Davidsen T.M."/>
            <person name="Wayne K.J."/>
            <person name="Tettelin H."/>
            <person name="Glass J.I."/>
            <person name="Rusch D."/>
            <person name="Podicherti R."/>
            <person name="Tsui H.-C.T."/>
            <person name="Winkler M.E."/>
        </authorList>
    </citation>
    <scope>NUCLEOTIDE SEQUENCE</scope>
</reference>
<dbReference type="InterPro" id="IPR035959">
    <property type="entry name" value="RutC-like_sf"/>
</dbReference>
<dbReference type="CDD" id="cd00448">
    <property type="entry name" value="YjgF_YER057c_UK114_family"/>
    <property type="match status" value="1"/>
</dbReference>
<name>A0A381QIH2_9ZZZZ</name>
<dbReference type="PANTHER" id="PTHR11803:SF58">
    <property type="entry name" value="PROTEIN HMF1-RELATED"/>
    <property type="match status" value="1"/>
</dbReference>
<sequence>MEATMNISSNPAMVHKPLGKYCHTTLVPANAKWLVLSGQVGIDKKGNLANGIRKQTEQTLRNILSCLRDQGMRKSDLVKTTVYLTDSRFIEDYRLARARVIGDETIFTSTLVIVDGLASPDILVEIEAWAAKS</sequence>
<dbReference type="Pfam" id="PF01042">
    <property type="entry name" value="Ribonuc_L-PSP"/>
    <property type="match status" value="1"/>
</dbReference>
<comment type="similarity">
    <text evidence="1">Belongs to the RutC family.</text>
</comment>